<evidence type="ECO:0000256" key="1">
    <source>
        <dbReference type="SAM" id="Phobius"/>
    </source>
</evidence>
<evidence type="ECO:0000313" key="2">
    <source>
        <dbReference type="EMBL" id="MCG2620432.1"/>
    </source>
</evidence>
<accession>A0ABS9L1B6</accession>
<feature type="transmembrane region" description="Helical" evidence="1">
    <location>
        <begin position="84"/>
        <end position="102"/>
    </location>
</feature>
<dbReference type="InterPro" id="IPR006750">
    <property type="entry name" value="YdcZ"/>
</dbReference>
<gene>
    <name evidence="2" type="ORF">LVY72_00730</name>
</gene>
<keyword evidence="1" id="KW-1133">Transmembrane helix</keyword>
<feature type="transmembrane region" description="Helical" evidence="1">
    <location>
        <begin position="108"/>
        <end position="126"/>
    </location>
</feature>
<feature type="transmembrane region" description="Helical" evidence="1">
    <location>
        <begin position="41"/>
        <end position="63"/>
    </location>
</feature>
<dbReference type="RefSeq" id="WP_237817534.1">
    <property type="nucleotide sequence ID" value="NZ_JAKLTQ010000001.1"/>
</dbReference>
<feature type="transmembrane region" description="Helical" evidence="1">
    <location>
        <begin position="138"/>
        <end position="158"/>
    </location>
</feature>
<feature type="transmembrane region" description="Helical" evidence="1">
    <location>
        <begin position="198"/>
        <end position="222"/>
    </location>
</feature>
<keyword evidence="3" id="KW-1185">Reference proteome</keyword>
<dbReference type="EMBL" id="JAKLTQ010000001">
    <property type="protein sequence ID" value="MCG2620432.1"/>
    <property type="molecule type" value="Genomic_DNA"/>
</dbReference>
<feature type="transmembrane region" description="Helical" evidence="1">
    <location>
        <begin position="170"/>
        <end position="186"/>
    </location>
</feature>
<keyword evidence="1" id="KW-0472">Membrane</keyword>
<sequence>MPSSAKLPLLLSVPLAVATGLTMPVQGRVNGALGVALGDGLAAALVSFGTGLAVMLVISAVLPAGRAGLRQVLPALRGRSFPRWYLLAGCLGAFMVFCQGLTVPLLGVALFTVATVAGSSVSGLLVDRLGLGPAGRKPVSLMRTLSALLTVTGVIWAVSPKFAGGDGPGWLLPVLLPLLAGFLRSFQQAMNGTQSVHYGNPFTATLINFTVGSAALALLWGIKCAVAGAGNPLPEQWWLYLGGPMGTVFVVLANLLVRSLGVLAAGLSTIAGQLLGSLALDLLVPAAGTQVTAAAVAGTLLTLAAMVLATLPWTPGYRRMPAGTLADAPAERAVPERELRR</sequence>
<feature type="transmembrane region" description="Helical" evidence="1">
    <location>
        <begin position="237"/>
        <end position="257"/>
    </location>
</feature>
<dbReference type="PANTHER" id="PTHR34821">
    <property type="entry name" value="INNER MEMBRANE PROTEIN YDCZ"/>
    <property type="match status" value="1"/>
</dbReference>
<dbReference type="Proteomes" id="UP001165368">
    <property type="component" value="Unassembled WGS sequence"/>
</dbReference>
<protein>
    <submittedName>
        <fullName evidence="2">DMT family transporter</fullName>
    </submittedName>
</protein>
<comment type="caution">
    <text evidence="2">The sequence shown here is derived from an EMBL/GenBank/DDBJ whole genome shotgun (WGS) entry which is preliminary data.</text>
</comment>
<evidence type="ECO:0000313" key="3">
    <source>
        <dbReference type="Proteomes" id="UP001165368"/>
    </source>
</evidence>
<feature type="transmembrane region" description="Helical" evidence="1">
    <location>
        <begin position="264"/>
        <end position="284"/>
    </location>
</feature>
<feature type="transmembrane region" description="Helical" evidence="1">
    <location>
        <begin position="290"/>
        <end position="311"/>
    </location>
</feature>
<dbReference type="PANTHER" id="PTHR34821:SF2">
    <property type="entry name" value="INNER MEMBRANE PROTEIN YDCZ"/>
    <property type="match status" value="1"/>
</dbReference>
<name>A0ABS9L1B6_9MICC</name>
<organism evidence="2 3">
    <name type="scientific">Arthrobacter hankyongi</name>
    <dbReference type="NCBI Taxonomy" id="2904801"/>
    <lineage>
        <taxon>Bacteria</taxon>
        <taxon>Bacillati</taxon>
        <taxon>Actinomycetota</taxon>
        <taxon>Actinomycetes</taxon>
        <taxon>Micrococcales</taxon>
        <taxon>Micrococcaceae</taxon>
        <taxon>Arthrobacter</taxon>
    </lineage>
</organism>
<dbReference type="Pfam" id="PF04657">
    <property type="entry name" value="DMT_YdcZ"/>
    <property type="match status" value="2"/>
</dbReference>
<proteinExistence type="predicted"/>
<keyword evidence="1" id="KW-0812">Transmembrane</keyword>
<reference evidence="2" key="1">
    <citation type="submission" date="2022-01" db="EMBL/GenBank/DDBJ databases">
        <authorList>
            <person name="Jo J.-H."/>
            <person name="Im W.-T."/>
        </authorList>
    </citation>
    <scope>NUCLEOTIDE SEQUENCE</scope>
    <source>
        <strain evidence="2">I2-34</strain>
    </source>
</reference>